<evidence type="ECO:0000313" key="2">
    <source>
        <dbReference type="EMBL" id="OJT03930.1"/>
    </source>
</evidence>
<gene>
    <name evidence="2" type="ORF">TRAPUB_5383</name>
</gene>
<dbReference type="STRING" id="154538.A0A1M2V8H0"/>
<reference evidence="2 3" key="1">
    <citation type="submission" date="2016-10" db="EMBL/GenBank/DDBJ databases">
        <title>Genome sequence of the basidiomycete white-rot fungus Trametes pubescens.</title>
        <authorList>
            <person name="Makela M.R."/>
            <person name="Granchi Z."/>
            <person name="Peng M."/>
            <person name="De Vries R.P."/>
            <person name="Grigoriev I."/>
            <person name="Riley R."/>
            <person name="Hilden K."/>
        </authorList>
    </citation>
    <scope>NUCLEOTIDE SEQUENCE [LARGE SCALE GENOMIC DNA]</scope>
    <source>
        <strain evidence="2 3">FBCC735</strain>
    </source>
</reference>
<dbReference type="EMBL" id="MNAD01001575">
    <property type="protein sequence ID" value="OJT03930.1"/>
    <property type="molecule type" value="Genomic_DNA"/>
</dbReference>
<sequence length="98" mass="10119">MRDHASVRAPEDYPHNKYRGRKTKASSTPRAPVSVGPAANQASKGASSLASSASAQASTAVYGNSWQQASKSASSIAALATDNAAIALDDTKDYVYST</sequence>
<dbReference type="AlphaFoldDB" id="A0A1M2V8H0"/>
<name>A0A1M2V8H0_TRAPU</name>
<dbReference type="Proteomes" id="UP000184267">
    <property type="component" value="Unassembled WGS sequence"/>
</dbReference>
<evidence type="ECO:0000256" key="1">
    <source>
        <dbReference type="SAM" id="MobiDB-lite"/>
    </source>
</evidence>
<organism evidence="2 3">
    <name type="scientific">Trametes pubescens</name>
    <name type="common">White-rot fungus</name>
    <dbReference type="NCBI Taxonomy" id="154538"/>
    <lineage>
        <taxon>Eukaryota</taxon>
        <taxon>Fungi</taxon>
        <taxon>Dikarya</taxon>
        <taxon>Basidiomycota</taxon>
        <taxon>Agaricomycotina</taxon>
        <taxon>Agaricomycetes</taxon>
        <taxon>Polyporales</taxon>
        <taxon>Polyporaceae</taxon>
        <taxon>Trametes</taxon>
    </lineage>
</organism>
<accession>A0A1M2V8H0</accession>
<comment type="caution">
    <text evidence="2">The sequence shown here is derived from an EMBL/GenBank/DDBJ whole genome shotgun (WGS) entry which is preliminary data.</text>
</comment>
<feature type="region of interest" description="Disordered" evidence="1">
    <location>
        <begin position="1"/>
        <end position="50"/>
    </location>
</feature>
<proteinExistence type="predicted"/>
<feature type="compositionally biased region" description="Basic and acidic residues" evidence="1">
    <location>
        <begin position="1"/>
        <end position="15"/>
    </location>
</feature>
<keyword evidence="3" id="KW-1185">Reference proteome</keyword>
<evidence type="ECO:0000313" key="3">
    <source>
        <dbReference type="Proteomes" id="UP000184267"/>
    </source>
</evidence>
<protein>
    <submittedName>
        <fullName evidence="2">Uncharacterized protein</fullName>
    </submittedName>
</protein>